<accession>A0A1Q2GXB3</accession>
<reference evidence="1 2" key="1">
    <citation type="submission" date="2017-02" db="EMBL/GenBank/DDBJ databases">
        <title>Complete genome sequence of the cold-active Pseudoalteromonas aliena strain EH1 isolated from Arctic seawater.</title>
        <authorList>
            <person name="Kim E."/>
            <person name="Heo E."/>
            <person name="Kim H."/>
            <person name="Kim D."/>
        </authorList>
    </citation>
    <scope>NUCLEOTIDE SEQUENCE [LARGE SCALE GENOMIC DNA]</scope>
    <source>
        <strain evidence="1 2">EH1</strain>
    </source>
</reference>
<protein>
    <submittedName>
        <fullName evidence="1">Uncharacterized protein</fullName>
    </submittedName>
</protein>
<dbReference type="RefSeq" id="WP_077536484.1">
    <property type="nucleotide sequence ID" value="NZ_CP019628.1"/>
</dbReference>
<dbReference type="KEGG" id="paln:B0W48_07970"/>
<dbReference type="STRING" id="247523.B0W48_07970"/>
<evidence type="ECO:0000313" key="2">
    <source>
        <dbReference type="Proteomes" id="UP000188243"/>
    </source>
</evidence>
<dbReference type="EMBL" id="CP019628">
    <property type="protein sequence ID" value="AQP99734.1"/>
    <property type="molecule type" value="Genomic_DNA"/>
</dbReference>
<gene>
    <name evidence="1" type="ORF">B0W48_07970</name>
</gene>
<name>A0A1Q2GXB3_9GAMM</name>
<dbReference type="AlphaFoldDB" id="A0A1Q2GXB3"/>
<dbReference type="Proteomes" id="UP000188243">
    <property type="component" value="Chromosome"/>
</dbReference>
<evidence type="ECO:0000313" key="1">
    <source>
        <dbReference type="EMBL" id="AQP99734.1"/>
    </source>
</evidence>
<sequence>MDIETCKPYKPKLKRLTEKRDLISLSNLEDWCEEMCLVFDRDVLNKNSSTNKTLHWLINAYPLILAYQGKIQESEFFLHRVIAYWSDKFLQDKNNQSLINLIDPTINLLRLYKLTNQHSAFQQLMCETAILDNTNKAKLGSISVNKEILGKQWNTLYTATLDEILKYNLLESKHNEVLKIRETIPQQYREKNLYIEAEIVACISLEKFEDAIQLCWSQINKSTCIKSGVYSYRLYETFKAMGLTVKAETVMKHLISNMEKTPLDSLSKLNFSSCIIEEKKLSIESLLVKKTLNQYENIKDEFNYGMTLCNLQSNHPTNHNKEKLLKLYEKTDYKILKSRIEVLFNIKNKKKPTSNVWLPKISNHLNEIIV</sequence>
<organism evidence="1 2">
    <name type="scientific">Pseudoalteromonas aliena</name>
    <dbReference type="NCBI Taxonomy" id="247523"/>
    <lineage>
        <taxon>Bacteria</taxon>
        <taxon>Pseudomonadati</taxon>
        <taxon>Pseudomonadota</taxon>
        <taxon>Gammaproteobacteria</taxon>
        <taxon>Alteromonadales</taxon>
        <taxon>Pseudoalteromonadaceae</taxon>
        <taxon>Pseudoalteromonas</taxon>
    </lineage>
</organism>
<proteinExistence type="predicted"/>